<protein>
    <recommendedName>
        <fullName evidence="3">DUF1127 domain-containing protein</fullName>
    </recommendedName>
</protein>
<name>A0A238K1W2_9RHOB</name>
<organism evidence="1 2">
    <name type="scientific">Maliponia aquimaris</name>
    <dbReference type="NCBI Taxonomy" id="1673631"/>
    <lineage>
        <taxon>Bacteria</taxon>
        <taxon>Pseudomonadati</taxon>
        <taxon>Pseudomonadota</taxon>
        <taxon>Alphaproteobacteria</taxon>
        <taxon>Rhodobacterales</taxon>
        <taxon>Paracoccaceae</taxon>
        <taxon>Maliponia</taxon>
    </lineage>
</organism>
<dbReference type="RefSeq" id="WP_176445057.1">
    <property type="nucleotide sequence ID" value="NZ_FXYF01000002.1"/>
</dbReference>
<dbReference type="EMBL" id="FXYF01000002">
    <property type="protein sequence ID" value="SMX35936.1"/>
    <property type="molecule type" value="Genomic_DNA"/>
</dbReference>
<accession>A0A238K1W2</accession>
<reference evidence="1 2" key="1">
    <citation type="submission" date="2017-05" db="EMBL/GenBank/DDBJ databases">
        <authorList>
            <person name="Song R."/>
            <person name="Chenine A.L."/>
            <person name="Ruprecht R.M."/>
        </authorList>
    </citation>
    <scope>NUCLEOTIDE SEQUENCE [LARGE SCALE GENOMIC DNA]</scope>
    <source>
        <strain evidence="1 2">CECT 8898</strain>
    </source>
</reference>
<dbReference type="AlphaFoldDB" id="A0A238K1W2"/>
<evidence type="ECO:0000313" key="1">
    <source>
        <dbReference type="EMBL" id="SMX35936.1"/>
    </source>
</evidence>
<evidence type="ECO:0000313" key="2">
    <source>
        <dbReference type="Proteomes" id="UP000207598"/>
    </source>
</evidence>
<evidence type="ECO:0008006" key="3">
    <source>
        <dbReference type="Google" id="ProtNLM"/>
    </source>
</evidence>
<keyword evidence="2" id="KW-1185">Reference proteome</keyword>
<proteinExistence type="predicted"/>
<sequence>MSLVTEIRSTLKKRAMYRATVRELQKLDGAVARDLDIAPSDVRRIARQAVYG</sequence>
<dbReference type="Proteomes" id="UP000207598">
    <property type="component" value="Unassembled WGS sequence"/>
</dbReference>
<gene>
    <name evidence="1" type="ORF">MAA8898_00696</name>
</gene>